<accession>A0AAW0Y9R6</accession>
<feature type="domain" description="C2H2-type" evidence="11">
    <location>
        <begin position="470"/>
        <end position="497"/>
    </location>
</feature>
<dbReference type="InterPro" id="IPR001214">
    <property type="entry name" value="SET_dom"/>
</dbReference>
<dbReference type="AlphaFoldDB" id="A0AAW0Y9R6"/>
<reference evidence="12 13" key="1">
    <citation type="journal article" date="2024" name="BMC Genomics">
        <title>Genome assembly of redclaw crayfish (Cherax quadricarinatus) provides insights into its immune adaptation and hypoxia tolerance.</title>
        <authorList>
            <person name="Liu Z."/>
            <person name="Zheng J."/>
            <person name="Li H."/>
            <person name="Fang K."/>
            <person name="Wang S."/>
            <person name="He J."/>
            <person name="Zhou D."/>
            <person name="Weng S."/>
            <person name="Chi M."/>
            <person name="Gu Z."/>
            <person name="He J."/>
            <person name="Li F."/>
            <person name="Wang M."/>
        </authorList>
    </citation>
    <scope>NUCLEOTIDE SEQUENCE [LARGE SCALE GENOMIC DNA]</scope>
    <source>
        <strain evidence="12">ZL_2023a</strain>
    </source>
</reference>
<evidence type="ECO:0000256" key="7">
    <source>
        <dbReference type="ARBA" id="ARBA00023125"/>
    </source>
</evidence>
<evidence type="ECO:0000256" key="9">
    <source>
        <dbReference type="ARBA" id="ARBA00023242"/>
    </source>
</evidence>
<dbReference type="Pfam" id="PF21549">
    <property type="entry name" value="PRDM2_PR"/>
    <property type="match status" value="1"/>
</dbReference>
<evidence type="ECO:0000256" key="4">
    <source>
        <dbReference type="ARBA" id="ARBA00022771"/>
    </source>
</evidence>
<keyword evidence="5" id="KW-0862">Zinc</keyword>
<keyword evidence="13" id="KW-1185">Reference proteome</keyword>
<dbReference type="GO" id="GO:0008757">
    <property type="term" value="F:S-adenosylmethionine-dependent methyltransferase activity"/>
    <property type="evidence" value="ECO:0007669"/>
    <property type="project" value="UniProtKB-ARBA"/>
</dbReference>
<protein>
    <recommendedName>
        <fullName evidence="11">C2H2-type domain-containing protein</fullName>
    </recommendedName>
</protein>
<dbReference type="GO" id="GO:0008170">
    <property type="term" value="F:N-methyltransferase activity"/>
    <property type="evidence" value="ECO:0007669"/>
    <property type="project" value="UniProtKB-ARBA"/>
</dbReference>
<dbReference type="PROSITE" id="PS00028">
    <property type="entry name" value="ZINC_FINGER_C2H2_1"/>
    <property type="match status" value="2"/>
</dbReference>
<dbReference type="GO" id="GO:0010468">
    <property type="term" value="P:regulation of gene expression"/>
    <property type="evidence" value="ECO:0007669"/>
    <property type="project" value="TreeGrafter"/>
</dbReference>
<dbReference type="PANTHER" id="PTHR16515:SF2">
    <property type="entry name" value="PR DOMAIN ZINC FINGER PROTEIN 4"/>
    <property type="match status" value="1"/>
</dbReference>
<dbReference type="SMART" id="SM00355">
    <property type="entry name" value="ZnF_C2H2"/>
    <property type="match status" value="5"/>
</dbReference>
<evidence type="ECO:0000256" key="1">
    <source>
        <dbReference type="ARBA" id="ARBA00004123"/>
    </source>
</evidence>
<evidence type="ECO:0000256" key="10">
    <source>
        <dbReference type="PROSITE-ProRule" id="PRU00042"/>
    </source>
</evidence>
<gene>
    <name evidence="12" type="ORF">OTU49_000649</name>
</gene>
<keyword evidence="8" id="KW-0804">Transcription</keyword>
<dbReference type="InterPro" id="IPR036236">
    <property type="entry name" value="Znf_C2H2_sf"/>
</dbReference>
<evidence type="ECO:0000259" key="11">
    <source>
        <dbReference type="PROSITE" id="PS50157"/>
    </source>
</evidence>
<keyword evidence="7" id="KW-0238">DNA-binding</keyword>
<keyword evidence="3" id="KW-0677">Repeat</keyword>
<dbReference type="InterPro" id="IPR046341">
    <property type="entry name" value="SET_dom_sf"/>
</dbReference>
<evidence type="ECO:0000256" key="8">
    <source>
        <dbReference type="ARBA" id="ARBA00023163"/>
    </source>
</evidence>
<dbReference type="GO" id="GO:0008276">
    <property type="term" value="F:protein methyltransferase activity"/>
    <property type="evidence" value="ECO:0007669"/>
    <property type="project" value="UniProtKB-ARBA"/>
</dbReference>
<organism evidence="12 13">
    <name type="scientific">Cherax quadricarinatus</name>
    <name type="common">Australian red claw crayfish</name>
    <dbReference type="NCBI Taxonomy" id="27406"/>
    <lineage>
        <taxon>Eukaryota</taxon>
        <taxon>Metazoa</taxon>
        <taxon>Ecdysozoa</taxon>
        <taxon>Arthropoda</taxon>
        <taxon>Crustacea</taxon>
        <taxon>Multicrustacea</taxon>
        <taxon>Malacostraca</taxon>
        <taxon>Eumalacostraca</taxon>
        <taxon>Eucarida</taxon>
        <taxon>Decapoda</taxon>
        <taxon>Pleocyemata</taxon>
        <taxon>Astacidea</taxon>
        <taxon>Parastacoidea</taxon>
        <taxon>Parastacidae</taxon>
        <taxon>Cherax</taxon>
    </lineage>
</organism>
<keyword evidence="4 10" id="KW-0863">Zinc-finger</keyword>
<comment type="caution">
    <text evidence="12">The sequence shown here is derived from an EMBL/GenBank/DDBJ whole genome shotgun (WGS) entry which is preliminary data.</text>
</comment>
<dbReference type="GO" id="GO:0005634">
    <property type="term" value="C:nucleus"/>
    <property type="evidence" value="ECO:0007669"/>
    <property type="project" value="TreeGrafter"/>
</dbReference>
<dbReference type="InterPro" id="IPR013087">
    <property type="entry name" value="Znf_C2H2_type"/>
</dbReference>
<evidence type="ECO:0000256" key="6">
    <source>
        <dbReference type="ARBA" id="ARBA00023015"/>
    </source>
</evidence>
<proteinExistence type="predicted"/>
<dbReference type="Proteomes" id="UP001445076">
    <property type="component" value="Unassembled WGS sequence"/>
</dbReference>
<dbReference type="InterPro" id="IPR050331">
    <property type="entry name" value="Zinc_finger"/>
</dbReference>
<dbReference type="PANTHER" id="PTHR16515">
    <property type="entry name" value="PR DOMAIN ZINC FINGER PROTEIN"/>
    <property type="match status" value="1"/>
</dbReference>
<feature type="domain" description="C2H2-type" evidence="11">
    <location>
        <begin position="496"/>
        <end position="526"/>
    </location>
</feature>
<evidence type="ECO:0000256" key="5">
    <source>
        <dbReference type="ARBA" id="ARBA00022833"/>
    </source>
</evidence>
<evidence type="ECO:0000256" key="2">
    <source>
        <dbReference type="ARBA" id="ARBA00022723"/>
    </source>
</evidence>
<dbReference type="Gene3D" id="2.170.270.10">
    <property type="entry name" value="SET domain"/>
    <property type="match status" value="1"/>
</dbReference>
<dbReference type="Gene3D" id="3.30.160.60">
    <property type="entry name" value="Classic Zinc Finger"/>
    <property type="match status" value="3"/>
</dbReference>
<comment type="subcellular location">
    <subcellularLocation>
        <location evidence="1">Nucleus</location>
    </subcellularLocation>
</comment>
<feature type="domain" description="C2H2-type" evidence="11">
    <location>
        <begin position="354"/>
        <end position="376"/>
    </location>
</feature>
<evidence type="ECO:0000313" key="12">
    <source>
        <dbReference type="EMBL" id="KAK8753613.1"/>
    </source>
</evidence>
<name>A0AAW0Y9R6_CHEQU</name>
<keyword evidence="9" id="KW-0539">Nucleus</keyword>
<dbReference type="Pfam" id="PF00096">
    <property type="entry name" value="zf-C2H2"/>
    <property type="match status" value="1"/>
</dbReference>
<dbReference type="EMBL" id="JARKIK010000002">
    <property type="protein sequence ID" value="KAK8753613.1"/>
    <property type="molecule type" value="Genomic_DNA"/>
</dbReference>
<evidence type="ECO:0000256" key="3">
    <source>
        <dbReference type="ARBA" id="ARBA00022737"/>
    </source>
</evidence>
<evidence type="ECO:0000313" key="13">
    <source>
        <dbReference type="Proteomes" id="UP001445076"/>
    </source>
</evidence>
<feature type="domain" description="C2H2-type" evidence="11">
    <location>
        <begin position="385"/>
        <end position="408"/>
    </location>
</feature>
<keyword evidence="6" id="KW-0805">Transcription regulation</keyword>
<keyword evidence="2" id="KW-0479">Metal-binding</keyword>
<dbReference type="GO" id="GO:0008270">
    <property type="term" value="F:zinc ion binding"/>
    <property type="evidence" value="ECO:0007669"/>
    <property type="project" value="UniProtKB-KW"/>
</dbReference>
<sequence length="550" mass="62089">MTHSQSGMCDLCGDDHEACNCPMLSQLDLLICHMGGGHTYLDLSRKWLCNWLSLIPPGSPSNKNLMACQIEDLIYYVASKEIEEGSELRVWYAPFYQHKVKDELKALGYNQSLVGTSVLTRRVPFEQSQAKTPAETYLHVAPSLTRIIVGKDQITFTHSAIQGEREHDNNFIKHPLVPNAHPVADKYFSSEIELEKQITTTVSSSGNYLCEKNIQQKKKDETANEGNFEFCPQVNQSSLVQSIVLVNNRDITREPECIVTFTITAASENSDSSPSHNEHYDNFSLHSEGCLLGDDLHEDSPAEVDGDCKSFKSATPKRKSYKMRVPKSEVCVAESHVVKQLPARALGAREPRPWCCKYCGESFIKLVPFANHLKAHLLWVVGRCHVCKECGGSFSSSLQLHRHQQAAHQHLDFQEASEVASDCRVEHEEPVKHEVYSDDEEAVDDPGRRGYKENTKRISALPTKHVEGPHGCQICSKHFHKAQYLLRHLRKHTGDFTCQFCLKVFARKEGLQKHTCPKGSHQKSLKCSLCKVSLFLNPDLLEQHYLKHKG</sequence>
<dbReference type="SUPFAM" id="SSF57667">
    <property type="entry name" value="beta-beta-alpha zinc fingers"/>
    <property type="match status" value="2"/>
</dbReference>
<dbReference type="PROSITE" id="PS50157">
    <property type="entry name" value="ZINC_FINGER_C2H2_2"/>
    <property type="match status" value="4"/>
</dbReference>